<dbReference type="Pfam" id="PF00583">
    <property type="entry name" value="Acetyltransf_1"/>
    <property type="match status" value="1"/>
</dbReference>
<evidence type="ECO:0000313" key="5">
    <source>
        <dbReference type="Proteomes" id="UP000595703"/>
    </source>
</evidence>
<dbReference type="Proteomes" id="UP000595703">
    <property type="component" value="Chromosome"/>
</dbReference>
<evidence type="ECO:0000259" key="3">
    <source>
        <dbReference type="PROSITE" id="PS51186"/>
    </source>
</evidence>
<reference evidence="4 5" key="2">
    <citation type="journal article" date="2011" name="J. Antibiot.">
        <title>Furaquinocins I and J: novel polyketide isoprenoid hybrid compounds from Streptomyces reveromyceticus SN-593.</title>
        <authorList>
            <person name="Panthee S."/>
            <person name="Takahashi S."/>
            <person name="Takagi H."/>
            <person name="Nogawa T."/>
            <person name="Oowada E."/>
            <person name="Uramoto M."/>
            <person name="Osada H."/>
        </authorList>
    </citation>
    <scope>NUCLEOTIDE SEQUENCE [LARGE SCALE GENOMIC DNA]</scope>
    <source>
        <strain evidence="4 5">SN-593</strain>
    </source>
</reference>
<evidence type="ECO:0000256" key="1">
    <source>
        <dbReference type="ARBA" id="ARBA00022679"/>
    </source>
</evidence>
<sequence length="164" mass="17612">MNESVHVRHATSEDIEGIVTCSVALLTEDAAVRDPKVEPLWALRHGRESFEATLADPSCLLLVADDGAGAVVGYLIGVLAEPVAVLPIRSATLRALYVAPERRGTGTGTRLTADFLAWARDHGAVRAEVSAYAGNDAGRRFYERQGFTTRALRLDLDLESTPAP</sequence>
<feature type="domain" description="N-acetyltransferase" evidence="3">
    <location>
        <begin position="5"/>
        <end position="164"/>
    </location>
</feature>
<evidence type="ECO:0000256" key="2">
    <source>
        <dbReference type="ARBA" id="ARBA00023315"/>
    </source>
</evidence>
<protein>
    <submittedName>
        <fullName evidence="4">Putative acetyltransferase</fullName>
    </submittedName>
</protein>
<dbReference type="InterPro" id="IPR050832">
    <property type="entry name" value="Bact_Acetyltransf"/>
</dbReference>
<keyword evidence="2" id="KW-0012">Acyltransferase</keyword>
<dbReference type="EMBL" id="AP018365">
    <property type="protein sequence ID" value="BBA97084.1"/>
    <property type="molecule type" value="Genomic_DNA"/>
</dbReference>
<dbReference type="AlphaFoldDB" id="A0A7U3VN03"/>
<reference evidence="4 5" key="4">
    <citation type="journal article" date="2020" name="Sci. Rep.">
        <title>beta-carboline chemical signals induce reveromycin production through a LuxR family regulator in Streptomyces sp. SN-593.</title>
        <authorList>
            <person name="Panthee S."/>
            <person name="Kito N."/>
            <person name="Hayashi T."/>
            <person name="Shimizu T."/>
            <person name="Ishikawa J."/>
            <person name="Hamamoto H."/>
            <person name="Osada H."/>
            <person name="Takahashi S."/>
        </authorList>
    </citation>
    <scope>NUCLEOTIDE SEQUENCE [LARGE SCALE GENOMIC DNA]</scope>
    <source>
        <strain evidence="4 5">SN-593</strain>
    </source>
</reference>
<dbReference type="RefSeq" id="WP_202233416.1">
    <property type="nucleotide sequence ID" value="NZ_AP018365.1"/>
</dbReference>
<reference evidence="4 5" key="3">
    <citation type="journal article" date="2011" name="Nat. Chem. Biol.">
        <title>Reveromycin A biosynthesis uses RevG and RevJ for stereospecific spiroacetal formation.</title>
        <authorList>
            <person name="Takahashi S."/>
            <person name="Toyoda A."/>
            <person name="Sekiyama Y."/>
            <person name="Takagi H."/>
            <person name="Nogawa T."/>
            <person name="Uramoto M."/>
            <person name="Suzuki R."/>
            <person name="Koshino H."/>
            <person name="Kumano T."/>
            <person name="Panthee S."/>
            <person name="Dairi T."/>
            <person name="Ishikawa J."/>
            <person name="Ikeda H."/>
            <person name="Sakaki Y."/>
            <person name="Osada H."/>
        </authorList>
    </citation>
    <scope>NUCLEOTIDE SEQUENCE [LARGE SCALE GENOMIC DNA]</scope>
    <source>
        <strain evidence="4 5">SN-593</strain>
    </source>
</reference>
<name>A0A7U3VN03_9ACTN</name>
<proteinExistence type="predicted"/>
<dbReference type="Gene3D" id="3.40.630.30">
    <property type="match status" value="1"/>
</dbReference>
<keyword evidence="5" id="KW-1185">Reference proteome</keyword>
<keyword evidence="1 4" id="KW-0808">Transferase</keyword>
<organism evidence="4 5">
    <name type="scientific">Actinacidiphila reveromycinica</name>
    <dbReference type="NCBI Taxonomy" id="659352"/>
    <lineage>
        <taxon>Bacteria</taxon>
        <taxon>Bacillati</taxon>
        <taxon>Actinomycetota</taxon>
        <taxon>Actinomycetes</taxon>
        <taxon>Kitasatosporales</taxon>
        <taxon>Streptomycetaceae</taxon>
        <taxon>Actinacidiphila</taxon>
    </lineage>
</organism>
<dbReference type="SUPFAM" id="SSF55729">
    <property type="entry name" value="Acyl-CoA N-acyltransferases (Nat)"/>
    <property type="match status" value="1"/>
</dbReference>
<reference evidence="4 5" key="1">
    <citation type="journal article" date="2010" name="J. Bacteriol.">
        <title>Biochemical characterization of a novel indole prenyltransferase from Streptomyces sp. SN-593.</title>
        <authorList>
            <person name="Takahashi S."/>
            <person name="Takagi H."/>
            <person name="Toyoda A."/>
            <person name="Uramoto M."/>
            <person name="Nogawa T."/>
            <person name="Ueki M."/>
            <person name="Sakaki Y."/>
            <person name="Osada H."/>
        </authorList>
    </citation>
    <scope>NUCLEOTIDE SEQUENCE [LARGE SCALE GENOMIC DNA]</scope>
    <source>
        <strain evidence="4 5">SN-593</strain>
    </source>
</reference>
<dbReference type="PANTHER" id="PTHR43877:SF1">
    <property type="entry name" value="ACETYLTRANSFERASE"/>
    <property type="match status" value="1"/>
</dbReference>
<dbReference type="InterPro" id="IPR016181">
    <property type="entry name" value="Acyl_CoA_acyltransferase"/>
</dbReference>
<dbReference type="GO" id="GO:0016747">
    <property type="term" value="F:acyltransferase activity, transferring groups other than amino-acyl groups"/>
    <property type="evidence" value="ECO:0007669"/>
    <property type="project" value="InterPro"/>
</dbReference>
<dbReference type="InterPro" id="IPR000182">
    <property type="entry name" value="GNAT_dom"/>
</dbReference>
<dbReference type="KEGG" id="arev:RVR_2657"/>
<gene>
    <name evidence="4" type="ORF">RVR_2657</name>
</gene>
<accession>A0A7U3VN03</accession>
<evidence type="ECO:0000313" key="4">
    <source>
        <dbReference type="EMBL" id="BBA97084.1"/>
    </source>
</evidence>
<dbReference type="PANTHER" id="PTHR43877">
    <property type="entry name" value="AMINOALKYLPHOSPHONATE N-ACETYLTRANSFERASE-RELATED-RELATED"/>
    <property type="match status" value="1"/>
</dbReference>
<dbReference type="CDD" id="cd04301">
    <property type="entry name" value="NAT_SF"/>
    <property type="match status" value="1"/>
</dbReference>
<dbReference type="PROSITE" id="PS51186">
    <property type="entry name" value="GNAT"/>
    <property type="match status" value="1"/>
</dbReference>